<dbReference type="Pfam" id="PF09044">
    <property type="entry name" value="Kp4"/>
    <property type="match status" value="2"/>
</dbReference>
<reference evidence="4" key="1">
    <citation type="submission" date="2016-07" db="EMBL/GenBank/DDBJ databases">
        <title>Multiple horizontal gene transfer events from other fungi enriched the ability of initially mycotrophic Trichoderma (Ascomycota) to feed on dead plant biomass.</title>
        <authorList>
            <consortium name="DOE Joint Genome Institute"/>
            <person name="Atanasova L."/>
            <person name="Chenthamara K."/>
            <person name="Zhang J."/>
            <person name="Grujic M."/>
            <person name="Henrissat B."/>
            <person name="Kuo A."/>
            <person name="Aerts A."/>
            <person name="Salamov A."/>
            <person name="Lipzen A."/>
            <person name="Labutti K."/>
            <person name="Barry K."/>
            <person name="Miao Y."/>
            <person name="Rahimi M.J."/>
            <person name="Shen Q."/>
            <person name="Grigoriev I.V."/>
            <person name="Kubicek C.P."/>
            <person name="Druzhinina I.S."/>
        </authorList>
    </citation>
    <scope>NUCLEOTIDE SEQUENCE [LARGE SCALE GENOMIC DNA]</scope>
    <source>
        <strain evidence="4">TUCIM 6016</strain>
    </source>
</reference>
<keyword evidence="1" id="KW-0732">Signal</keyword>
<evidence type="ECO:0000313" key="4">
    <source>
        <dbReference type="Proteomes" id="UP000241546"/>
    </source>
</evidence>
<evidence type="ECO:0000313" key="3">
    <source>
        <dbReference type="EMBL" id="PTB61696.1"/>
    </source>
</evidence>
<dbReference type="Proteomes" id="UP000241546">
    <property type="component" value="Unassembled WGS sequence"/>
</dbReference>
<sequence length="271" mass="28615">MFFGRTLFALAGIASTVNALGINCQGSGLCASNKGLLGNLLGQIKAMDQSQTFSDGQHIACTESSVTIGNPSLCIFYQKTGRTFTVAQTVWYVQSLMDHGCTACGSIPVDDGNNVDNGELTANMVTNAKRRDTGMVKTVRKRHGSESHAVGKMETVSKLSKRLGINCRGSSTCSVGGVANLPAGHIDDLKNTIAGQGDGVWGNGQQIGCVAHVTGKICAFYQNVGDRTFTTQQTLMYLDWLTDHGCTVCGSVPTDDGNNVDNGELTVNYVS</sequence>
<feature type="domain" description="Killer toxin Kp4" evidence="2">
    <location>
        <begin position="155"/>
        <end position="271"/>
    </location>
</feature>
<proteinExistence type="predicted"/>
<keyword evidence="4" id="KW-1185">Reference proteome</keyword>
<dbReference type="EMBL" id="KZ680230">
    <property type="protein sequence ID" value="PTB61696.1"/>
    <property type="molecule type" value="Genomic_DNA"/>
</dbReference>
<dbReference type="OrthoDB" id="4177994at2759"/>
<dbReference type="InterPro" id="IPR015131">
    <property type="entry name" value="Killer_tox_Kp4"/>
</dbReference>
<dbReference type="RefSeq" id="XP_024745016.1">
    <property type="nucleotide sequence ID" value="XM_024895840.1"/>
</dbReference>
<gene>
    <name evidence="3" type="ORF">BBK36DRAFT_1173224</name>
</gene>
<accession>A0A2T4AXA3</accession>
<protein>
    <submittedName>
        <fullName evidence="3">Killer toxin</fullName>
    </submittedName>
</protein>
<feature type="domain" description="Killer toxin Kp4" evidence="2">
    <location>
        <begin position="7"/>
        <end position="126"/>
    </location>
</feature>
<dbReference type="GO" id="GO:0005576">
    <property type="term" value="C:extracellular region"/>
    <property type="evidence" value="ECO:0007669"/>
    <property type="project" value="InterPro"/>
</dbReference>
<evidence type="ECO:0000256" key="1">
    <source>
        <dbReference type="SAM" id="SignalP"/>
    </source>
</evidence>
<feature type="signal peptide" evidence="1">
    <location>
        <begin position="1"/>
        <end position="19"/>
    </location>
</feature>
<dbReference type="SUPFAM" id="SSF55221">
    <property type="entry name" value="Yeast killer toxins"/>
    <property type="match status" value="2"/>
</dbReference>
<organism evidence="3 4">
    <name type="scientific">Trichoderma citrinoviride</name>
    <dbReference type="NCBI Taxonomy" id="58853"/>
    <lineage>
        <taxon>Eukaryota</taxon>
        <taxon>Fungi</taxon>
        <taxon>Dikarya</taxon>
        <taxon>Ascomycota</taxon>
        <taxon>Pezizomycotina</taxon>
        <taxon>Sordariomycetes</taxon>
        <taxon>Hypocreomycetidae</taxon>
        <taxon>Hypocreales</taxon>
        <taxon>Hypocreaceae</taxon>
        <taxon>Trichoderma</taxon>
    </lineage>
</organism>
<name>A0A2T4AXA3_9HYPO</name>
<feature type="chain" id="PRO_5015773200" evidence="1">
    <location>
        <begin position="20"/>
        <end position="271"/>
    </location>
</feature>
<dbReference type="AlphaFoldDB" id="A0A2T4AXA3"/>
<evidence type="ECO:0000259" key="2">
    <source>
        <dbReference type="Pfam" id="PF09044"/>
    </source>
</evidence>
<dbReference type="Gene3D" id="3.30.430.10">
    <property type="entry name" value="Killer Toxin P4, subunit A"/>
    <property type="match status" value="2"/>
</dbReference>
<dbReference type="GeneID" id="36603958"/>
<dbReference type="InterPro" id="IPR011329">
    <property type="entry name" value="Killer_tox_Kp4/SMK"/>
</dbReference>